<evidence type="ECO:0000313" key="2">
    <source>
        <dbReference type="EMBL" id="QEQ95988.1"/>
    </source>
</evidence>
<reference evidence="2 3" key="1">
    <citation type="journal article" date="2019" name="Biochem. Eng. J.">
        <title>Metabolic engineering of the marine bacteria Neptunomonas concharum for the production of acetoin and meso-2,3-butanediol from acetate.</title>
        <authorList>
            <person name="Li W."/>
            <person name="Pu N."/>
            <person name="Liu C.-X."/>
            <person name="Yuan Q.-P."/>
            <person name="Li Z.-J."/>
        </authorList>
    </citation>
    <scope>NUCLEOTIDE SEQUENCE [LARGE SCALE GENOMIC DNA]</scope>
    <source>
        <strain evidence="2 3">JCM17730</strain>
    </source>
</reference>
<dbReference type="OrthoDB" id="1814359at2"/>
<keyword evidence="3" id="KW-1185">Reference proteome</keyword>
<protein>
    <submittedName>
        <fullName evidence="2">Polysaccharide pyruvyl transferase family protein</fullName>
    </submittedName>
</protein>
<dbReference type="Proteomes" id="UP000324760">
    <property type="component" value="Chromosome"/>
</dbReference>
<dbReference type="EMBL" id="CP043869">
    <property type="protein sequence ID" value="QEQ95988.1"/>
    <property type="molecule type" value="Genomic_DNA"/>
</dbReference>
<dbReference type="KEGG" id="ncu:F0U83_04300"/>
<organism evidence="2 3">
    <name type="scientific">Neptunomonas concharum</name>
    <dbReference type="NCBI Taxonomy" id="1031538"/>
    <lineage>
        <taxon>Bacteria</taxon>
        <taxon>Pseudomonadati</taxon>
        <taxon>Pseudomonadota</taxon>
        <taxon>Gammaproteobacteria</taxon>
        <taxon>Oceanospirillales</taxon>
        <taxon>Oceanospirillaceae</taxon>
        <taxon>Neptunomonas</taxon>
    </lineage>
</organism>
<dbReference type="InterPro" id="IPR007345">
    <property type="entry name" value="Polysacch_pyruvyl_Trfase"/>
</dbReference>
<accession>A0A5P1R8R3</accession>
<keyword evidence="2" id="KW-0808">Transferase</keyword>
<proteinExistence type="predicted"/>
<evidence type="ECO:0000259" key="1">
    <source>
        <dbReference type="Pfam" id="PF04230"/>
    </source>
</evidence>
<gene>
    <name evidence="2" type="ORF">F0U83_04300</name>
</gene>
<dbReference type="PANTHER" id="PTHR36836:SF1">
    <property type="entry name" value="COLANIC ACID BIOSYNTHESIS PROTEIN WCAK"/>
    <property type="match status" value="1"/>
</dbReference>
<dbReference type="PANTHER" id="PTHR36836">
    <property type="entry name" value="COLANIC ACID BIOSYNTHESIS PROTEIN WCAK"/>
    <property type="match status" value="1"/>
</dbReference>
<feature type="domain" description="Polysaccharide pyruvyl transferase" evidence="1">
    <location>
        <begin position="15"/>
        <end position="327"/>
    </location>
</feature>
<dbReference type="AlphaFoldDB" id="A0A5P1R8R3"/>
<dbReference type="GO" id="GO:0016740">
    <property type="term" value="F:transferase activity"/>
    <property type="evidence" value="ECO:0007669"/>
    <property type="project" value="UniProtKB-KW"/>
</dbReference>
<evidence type="ECO:0000313" key="3">
    <source>
        <dbReference type="Proteomes" id="UP000324760"/>
    </source>
</evidence>
<dbReference type="RefSeq" id="WP_138988935.1">
    <property type="nucleotide sequence ID" value="NZ_CP043869.1"/>
</dbReference>
<dbReference type="Pfam" id="PF04230">
    <property type="entry name" value="PS_pyruv_trans"/>
    <property type="match status" value="1"/>
</dbReference>
<sequence length="388" mass="43501">MSKKIVLITAKYSDNLGDGVIADNVRYILSSKIGGSFEVVDLDMSGRRGYSKIGGVSKIKNIALNMPYILRTILVILKWNFVDKRRIKSYLNSEKILDGEVKIVFGGGQVIHDNNLSFPLKLNFIISYAESRGVDVGFIGCGVGRKSSWYGEFLLKRALSRPCVTSVFLRDSSSVEQFNRRFSNSGVLLAQGTYDPAFYSAEAYSINEKSVAGRVGIGIACPNDLQASAGKDFRFDKDILKENFIRLAELLIEFGYDVLFYTNGSYDDEKYLSFVLEGTKYKRIVRPSSPYELVQTIAQFSCVVSHRLHSSIIARSLGLKSVGLTWDKKVESFYDDIAQKDFCVKGDIFSPDDVFNLIKRAINLPIIDITEYKRKIEAQLKSFVGGKQ</sequence>
<name>A0A5P1R8R3_9GAMM</name>